<evidence type="ECO:0000259" key="18">
    <source>
        <dbReference type="Pfam" id="PF21405"/>
    </source>
</evidence>
<dbReference type="GO" id="GO:0005975">
    <property type="term" value="P:carbohydrate metabolic process"/>
    <property type="evidence" value="ECO:0007669"/>
    <property type="project" value="InterPro"/>
</dbReference>
<dbReference type="FunFam" id="3.30.310.50:FF:000003">
    <property type="entry name" value="Phosphoacetylglucosamine mutase"/>
    <property type="match status" value="1"/>
</dbReference>
<dbReference type="PIRSF" id="PIRSF016408">
    <property type="entry name" value="PAGM"/>
    <property type="match status" value="1"/>
</dbReference>
<comment type="cofactor">
    <cofactor evidence="11 14">
        <name>Mg(2+)</name>
        <dbReference type="ChEBI" id="CHEBI:18420"/>
    </cofactor>
    <text evidence="11 14">Binds 1 Mg(2+) ion per subunit.</text>
</comment>
<dbReference type="STRING" id="425265.A8PZW5"/>
<evidence type="ECO:0000256" key="6">
    <source>
        <dbReference type="ARBA" id="ARBA00022723"/>
    </source>
</evidence>
<dbReference type="OrthoDB" id="1928at2759"/>
<name>A8PZW5_MALGO</name>
<dbReference type="SUPFAM" id="SSF53738">
    <property type="entry name" value="Phosphoglucomutase, first 3 domains"/>
    <property type="match status" value="3"/>
</dbReference>
<evidence type="ECO:0000256" key="4">
    <source>
        <dbReference type="ARBA" id="ARBA00012731"/>
    </source>
</evidence>
<dbReference type="PANTHER" id="PTHR45955:SF1">
    <property type="entry name" value="PHOSPHOACETYLGLUCOSAMINE MUTASE"/>
    <property type="match status" value="1"/>
</dbReference>
<evidence type="ECO:0000256" key="14">
    <source>
        <dbReference type="PIRSR" id="PIRSR016408-3"/>
    </source>
</evidence>
<dbReference type="InterPro" id="IPR049022">
    <property type="entry name" value="AMG1_III"/>
</dbReference>
<evidence type="ECO:0000256" key="9">
    <source>
        <dbReference type="ARBA" id="ARBA00031926"/>
    </source>
</evidence>
<dbReference type="EMBL" id="AAYY01000006">
    <property type="protein sequence ID" value="EDP43743.1"/>
    <property type="molecule type" value="Genomic_DNA"/>
</dbReference>
<feature type="domain" description="Alpha-D-phosphohexomutase alpha/beta/alpha" evidence="16">
    <location>
        <begin position="71"/>
        <end position="131"/>
    </location>
</feature>
<feature type="active site" description="Phosphoserine intermediate" evidence="12">
    <location>
        <position position="24"/>
    </location>
</feature>
<dbReference type="InterPro" id="IPR005844">
    <property type="entry name" value="A-D-PHexomutase_a/b/a-I"/>
</dbReference>
<dbReference type="InterPro" id="IPR016657">
    <property type="entry name" value="PAGM"/>
</dbReference>
<evidence type="ECO:0000259" key="17">
    <source>
        <dbReference type="Pfam" id="PF21404"/>
    </source>
</evidence>
<protein>
    <recommendedName>
        <fullName evidence="4 11">Phosphoacetylglucosamine mutase</fullName>
        <shortName evidence="11">PAGM</shortName>
        <ecNumber evidence="4 11">5.4.2.3</ecNumber>
    </recommendedName>
    <alternativeName>
        <fullName evidence="10 11">Acetylglucosamine phosphomutase</fullName>
    </alternativeName>
    <alternativeName>
        <fullName evidence="9 11">N-acetylglucosamine-phosphate mutase</fullName>
    </alternativeName>
</protein>
<feature type="domain" description="Alpha-D-phosphohexomutase alpha/beta/alpha" evidence="16">
    <location>
        <begin position="13"/>
        <end position="59"/>
    </location>
</feature>
<comment type="function">
    <text evidence="11">Catalyzes the conversion of GlcNAc-6-P into GlcNAc-1-P during the synthesis of uridine diphosphate/UDP-GlcNAc, which is a biosynthetic precursor of chitin and also supplies the amino sugars for N-linked oligosaccharides of glycoproteins.</text>
</comment>
<dbReference type="CDD" id="cd03086">
    <property type="entry name" value="PGM3"/>
    <property type="match status" value="1"/>
</dbReference>
<keyword evidence="20" id="KW-1185">Reference proteome</keyword>
<dbReference type="EC" id="5.4.2.3" evidence="4 11"/>
<evidence type="ECO:0000259" key="15">
    <source>
        <dbReference type="Pfam" id="PF00408"/>
    </source>
</evidence>
<feature type="binding site" evidence="14">
    <location>
        <position position="243"/>
    </location>
    <ligand>
        <name>Mg(2+)</name>
        <dbReference type="ChEBI" id="CHEBI:18420"/>
    </ligand>
</feature>
<dbReference type="Pfam" id="PF00408">
    <property type="entry name" value="PGM_PMM_IV"/>
    <property type="match status" value="1"/>
</dbReference>
<dbReference type="PANTHER" id="PTHR45955">
    <property type="entry name" value="PHOSPHOACETYLGLUCOSAMINE MUTASE"/>
    <property type="match status" value="1"/>
</dbReference>
<dbReference type="Proteomes" id="UP000008837">
    <property type="component" value="Unassembled WGS sequence"/>
</dbReference>
<evidence type="ECO:0000256" key="8">
    <source>
        <dbReference type="ARBA" id="ARBA00023235"/>
    </source>
</evidence>
<dbReference type="AlphaFoldDB" id="A8PZW5"/>
<dbReference type="SUPFAM" id="SSF55957">
    <property type="entry name" value="Phosphoglucomutase, C-terminal domain"/>
    <property type="match status" value="1"/>
</dbReference>
<dbReference type="InterPro" id="IPR005843">
    <property type="entry name" value="A-D-PHexomutase_C"/>
</dbReference>
<dbReference type="Pfam" id="PF21405">
    <property type="entry name" value="AMG1_II"/>
    <property type="match status" value="1"/>
</dbReference>
<dbReference type="GO" id="GO:0000287">
    <property type="term" value="F:magnesium ion binding"/>
    <property type="evidence" value="ECO:0007669"/>
    <property type="project" value="InterPro"/>
</dbReference>
<feature type="domain" description="Phosphoacetylglucosamine mutase AMG1" evidence="18">
    <location>
        <begin position="167"/>
        <end position="250"/>
    </location>
</feature>
<dbReference type="OMA" id="WEAYATK"/>
<dbReference type="RefSeq" id="XP_001730957.1">
    <property type="nucleotide sequence ID" value="XM_001730905.1"/>
</dbReference>
<evidence type="ECO:0000313" key="19">
    <source>
        <dbReference type="EMBL" id="EDP43743.1"/>
    </source>
</evidence>
<keyword evidence="7 11" id="KW-0460">Magnesium</keyword>
<dbReference type="GeneID" id="5855264"/>
<dbReference type="GO" id="GO:0004610">
    <property type="term" value="F:phosphoacetylglucosamine mutase activity"/>
    <property type="evidence" value="ECO:0007669"/>
    <property type="project" value="UniProtKB-UniRule"/>
</dbReference>
<dbReference type="Gene3D" id="3.40.120.10">
    <property type="entry name" value="Alpha-D-Glucose-1,6-Bisphosphate, subunit A, domain 3"/>
    <property type="match status" value="2"/>
</dbReference>
<proteinExistence type="inferred from homology"/>
<evidence type="ECO:0000256" key="1">
    <source>
        <dbReference type="ARBA" id="ARBA00000558"/>
    </source>
</evidence>
<evidence type="ECO:0000259" key="16">
    <source>
        <dbReference type="Pfam" id="PF02878"/>
    </source>
</evidence>
<dbReference type="FunFam" id="3.40.120.10:FF:000013">
    <property type="entry name" value="Phosphoacetylglucosamine mutase"/>
    <property type="match status" value="1"/>
</dbReference>
<dbReference type="InParanoid" id="A8PZW5"/>
<dbReference type="InterPro" id="IPR016066">
    <property type="entry name" value="A-D-PHexomutase_CS"/>
</dbReference>
<dbReference type="Pfam" id="PF02878">
    <property type="entry name" value="PGM_PMM_I"/>
    <property type="match status" value="2"/>
</dbReference>
<feature type="binding site" evidence="14">
    <location>
        <position position="245"/>
    </location>
    <ligand>
        <name>Mg(2+)</name>
        <dbReference type="ChEBI" id="CHEBI:18420"/>
    </ligand>
</feature>
<evidence type="ECO:0000256" key="12">
    <source>
        <dbReference type="PIRSR" id="PIRSR016408-1"/>
    </source>
</evidence>
<evidence type="ECO:0000256" key="5">
    <source>
        <dbReference type="ARBA" id="ARBA00022553"/>
    </source>
</evidence>
<feature type="domain" description="Phosphoacetylglucosamine mutase AMG1" evidence="17">
    <location>
        <begin position="268"/>
        <end position="404"/>
    </location>
</feature>
<keyword evidence="6 11" id="KW-0479">Metal-binding</keyword>
<evidence type="ECO:0000256" key="3">
    <source>
        <dbReference type="ARBA" id="ARBA00010231"/>
    </source>
</evidence>
<feature type="binding site" evidence="14">
    <location>
        <position position="247"/>
    </location>
    <ligand>
        <name>Mg(2+)</name>
        <dbReference type="ChEBI" id="CHEBI:18420"/>
    </ligand>
</feature>
<dbReference type="GO" id="GO:0006048">
    <property type="term" value="P:UDP-N-acetylglucosamine biosynthetic process"/>
    <property type="evidence" value="ECO:0007669"/>
    <property type="project" value="UniProtKB-UniRule"/>
</dbReference>
<evidence type="ECO:0000256" key="11">
    <source>
        <dbReference type="PIRNR" id="PIRNR016408"/>
    </source>
</evidence>
<comment type="catalytic activity">
    <reaction evidence="1 11">
        <text>N-acetyl-alpha-D-glucosamine 1-phosphate = N-acetyl-D-glucosamine 6-phosphate</text>
        <dbReference type="Rhea" id="RHEA:23804"/>
        <dbReference type="ChEBI" id="CHEBI:57513"/>
        <dbReference type="ChEBI" id="CHEBI:57776"/>
        <dbReference type="EC" id="5.4.2.3"/>
    </reaction>
</comment>
<feature type="binding site" evidence="13">
    <location>
        <begin position="339"/>
        <end position="341"/>
    </location>
    <ligand>
        <name>substrate</name>
    </ligand>
</feature>
<dbReference type="Pfam" id="PF21404">
    <property type="entry name" value="AMG1_III"/>
    <property type="match status" value="1"/>
</dbReference>
<dbReference type="InterPro" id="IPR049023">
    <property type="entry name" value="AMG1_II"/>
</dbReference>
<evidence type="ECO:0000313" key="20">
    <source>
        <dbReference type="Proteomes" id="UP000008837"/>
    </source>
</evidence>
<accession>A8PZW5</accession>
<feature type="binding site" evidence="13">
    <location>
        <position position="474"/>
    </location>
    <ligand>
        <name>substrate</name>
    </ligand>
</feature>
<comment type="similarity">
    <text evidence="3 11">Belongs to the phosphohexose mutase family.</text>
</comment>
<evidence type="ECO:0000256" key="7">
    <source>
        <dbReference type="ARBA" id="ARBA00022842"/>
    </source>
</evidence>
<dbReference type="Gene3D" id="3.30.310.50">
    <property type="entry name" value="Alpha-D-phosphohexomutase, C-terminal domain"/>
    <property type="match status" value="1"/>
</dbReference>
<dbReference type="InterPro" id="IPR036900">
    <property type="entry name" value="A-D-PHexomutase_C_sf"/>
</dbReference>
<dbReference type="FunCoup" id="A8PZW5">
    <property type="interactions" value="20"/>
</dbReference>
<keyword evidence="8 11" id="KW-0413">Isomerase</keyword>
<dbReference type="InterPro" id="IPR016055">
    <property type="entry name" value="A-D-PHexomutase_a/b/a-I/II/III"/>
</dbReference>
<dbReference type="VEuPathDB" id="FungiDB:MGL_1956"/>
<dbReference type="PROSITE" id="PS00710">
    <property type="entry name" value="PGM_PMM"/>
    <property type="match status" value="1"/>
</dbReference>
<reference evidence="19 20" key="1">
    <citation type="journal article" date="2007" name="Proc. Natl. Acad. Sci. U.S.A.">
        <title>Dandruff-associated Malassezia genomes reveal convergent and divergent virulence traits shared with plant and human fungal pathogens.</title>
        <authorList>
            <person name="Xu J."/>
            <person name="Saunders C.W."/>
            <person name="Hu P."/>
            <person name="Grant R.A."/>
            <person name="Boekhout T."/>
            <person name="Kuramae E.E."/>
            <person name="Kronstad J.W."/>
            <person name="Deangelis Y.M."/>
            <person name="Reeder N.L."/>
            <person name="Johnstone K.R."/>
            <person name="Leland M."/>
            <person name="Fieno A.M."/>
            <person name="Begley W.M."/>
            <person name="Sun Y."/>
            <person name="Lacey M.P."/>
            <person name="Chaudhary T."/>
            <person name="Keough T."/>
            <person name="Chu L."/>
            <person name="Sears R."/>
            <person name="Yuan B."/>
            <person name="Dawson T.L.Jr."/>
        </authorList>
    </citation>
    <scope>NUCLEOTIDE SEQUENCE [LARGE SCALE GENOMIC DNA]</scope>
    <source>
        <strain evidence="20">ATCC MYA-4612 / CBS 7966</strain>
    </source>
</reference>
<comment type="pathway">
    <text evidence="2 11">Nucleotide-sugar biosynthesis; UDP-N-acetyl-alpha-D-glucosamine biosynthesis; N-acetyl-alpha-D-glucosamine 1-phosphate from alpha-D-glucosamine 6-phosphate (route I): step 2/2.</text>
</comment>
<keyword evidence="5" id="KW-0597">Phosphoprotein</keyword>
<comment type="caution">
    <text evidence="19">The sequence shown here is derived from an EMBL/GenBank/DDBJ whole genome shotgun (WGS) entry which is preliminary data.</text>
</comment>
<evidence type="ECO:0000256" key="13">
    <source>
        <dbReference type="PIRSR" id="PIRSR016408-2"/>
    </source>
</evidence>
<dbReference type="KEGG" id="mgl:MGL_1956"/>
<sequence length="499" mass="54740">MGIIAALRSISLRGCTAGLMVTASHNPEEDNGIKMVDACGDMLASDWEPICTRIANADSYDQLLNEILTLIQSLRLDMSANRRVIYAYDTRPSSPALVRAVEDGLQVMGAEAINAGLLTTPQLHFLVMARNSHEMWIKYGHPDKRSYYQKLSKSFVALMQNQNTPMSLVVDCANGVGALALQELLDQLPSGLVDIKMLRTSVHEQGKLNNGCGADYVKSNQRLPIGYDGEADVKPGTLLCSFDGDADRIVFYYLTGPAHDPASFHLLDGDKIASLATDYISELVKQANLDIKVGCVQTAYANGASTAYLKERAPVTCTKTGVKHLHRAAEEYDIGVYFEANGHGTVLFSPSVMVAMDLASMKGEALSIEAVNRLRLLAKLINQTVGDALSDLLMVLAILSTRQWDAPKWDSCYTDLPNRLTKVSVPDRTMFRTTDAERRLETPLHMQDKIDELVGKIPMGRSFVRPSGTEDCVRVYAEAATTHDAERLVHAVEELVRTA</sequence>
<evidence type="ECO:0000256" key="2">
    <source>
        <dbReference type="ARBA" id="ARBA00004865"/>
    </source>
</evidence>
<dbReference type="UniPathway" id="UPA00113">
    <property type="reaction ID" value="UER00530"/>
</dbReference>
<feature type="binding site" description="via phosphate group" evidence="14">
    <location>
        <position position="24"/>
    </location>
    <ligand>
        <name>Mg(2+)</name>
        <dbReference type="ChEBI" id="CHEBI:18420"/>
    </ligand>
</feature>
<feature type="binding site" evidence="13">
    <location>
        <begin position="465"/>
        <end position="469"/>
    </location>
    <ligand>
        <name>substrate</name>
    </ligand>
</feature>
<organism evidence="19 20">
    <name type="scientific">Malassezia globosa (strain ATCC MYA-4612 / CBS 7966)</name>
    <name type="common">Dandruff-associated fungus</name>
    <dbReference type="NCBI Taxonomy" id="425265"/>
    <lineage>
        <taxon>Eukaryota</taxon>
        <taxon>Fungi</taxon>
        <taxon>Dikarya</taxon>
        <taxon>Basidiomycota</taxon>
        <taxon>Ustilaginomycotina</taxon>
        <taxon>Malasseziomycetes</taxon>
        <taxon>Malasseziales</taxon>
        <taxon>Malasseziaceae</taxon>
        <taxon>Malassezia</taxon>
    </lineage>
</organism>
<evidence type="ECO:0000256" key="10">
    <source>
        <dbReference type="ARBA" id="ARBA00032065"/>
    </source>
</evidence>
<gene>
    <name evidence="19" type="ORF">MGL_1956</name>
</gene>
<feature type="domain" description="Alpha-D-phosphohexomutase C-terminal" evidence="15">
    <location>
        <begin position="453"/>
        <end position="494"/>
    </location>
</feature>